<dbReference type="Pfam" id="PF22691">
    <property type="entry name" value="Thiolase_C_1"/>
    <property type="match status" value="1"/>
</dbReference>
<keyword evidence="3" id="KW-0808">Transferase</keyword>
<evidence type="ECO:0000256" key="1">
    <source>
        <dbReference type="ARBA" id="ARBA00023229"/>
    </source>
</evidence>
<dbReference type="InterPro" id="IPR002155">
    <property type="entry name" value="Thiolase"/>
</dbReference>
<keyword evidence="1" id="KW-0414">Isoprene biosynthesis</keyword>
<dbReference type="SUPFAM" id="SSF53901">
    <property type="entry name" value="Thiolase-like"/>
    <property type="match status" value="2"/>
</dbReference>
<dbReference type="STRING" id="671065.MetMK1DRAFT_00002550"/>
<name>H2C488_9CREN</name>
<dbReference type="PIRSF" id="PIRSF000429">
    <property type="entry name" value="Ac-CoA_Ac_transf"/>
    <property type="match status" value="1"/>
</dbReference>
<dbReference type="PANTHER" id="PTHR42870">
    <property type="entry name" value="ACETYL-COA C-ACETYLTRANSFERASE"/>
    <property type="match status" value="1"/>
</dbReference>
<organism evidence="3 4">
    <name type="scientific">Metallosphaera yellowstonensis MK1</name>
    <dbReference type="NCBI Taxonomy" id="671065"/>
    <lineage>
        <taxon>Archaea</taxon>
        <taxon>Thermoproteota</taxon>
        <taxon>Thermoprotei</taxon>
        <taxon>Sulfolobales</taxon>
        <taxon>Sulfolobaceae</taxon>
        <taxon>Metallosphaera</taxon>
    </lineage>
</organism>
<dbReference type="OrthoDB" id="181543at2157"/>
<dbReference type="AlphaFoldDB" id="H2C488"/>
<proteinExistence type="predicted"/>
<dbReference type="RefSeq" id="WP_009069836.1">
    <property type="nucleotide sequence ID" value="NZ_JH597761.1"/>
</dbReference>
<dbReference type="GO" id="GO:0008299">
    <property type="term" value="P:isoprenoid biosynthetic process"/>
    <property type="evidence" value="ECO:0007669"/>
    <property type="project" value="UniProtKB-KW"/>
</dbReference>
<dbReference type="HOGENOM" id="CLU_035425_2_1_2"/>
<evidence type="ECO:0000259" key="2">
    <source>
        <dbReference type="Pfam" id="PF22691"/>
    </source>
</evidence>
<accession>H2C488</accession>
<evidence type="ECO:0000313" key="3">
    <source>
        <dbReference type="EMBL" id="EHP69753.1"/>
    </source>
</evidence>
<keyword evidence="4" id="KW-1185">Reference proteome</keyword>
<dbReference type="Gene3D" id="3.40.47.10">
    <property type="match status" value="1"/>
</dbReference>
<evidence type="ECO:0000313" key="4">
    <source>
        <dbReference type="Proteomes" id="UP000003980"/>
    </source>
</evidence>
<dbReference type="PANTHER" id="PTHR42870:SF2">
    <property type="entry name" value="LIPID-TRANSFER PROTEIN, PUTATIVE-RELATED"/>
    <property type="match status" value="1"/>
</dbReference>
<dbReference type="CDD" id="cd00829">
    <property type="entry name" value="SCP-x_thiolase"/>
    <property type="match status" value="1"/>
</dbReference>
<dbReference type="eggNOG" id="arCOG01281">
    <property type="taxonomic scope" value="Archaea"/>
</dbReference>
<sequence length="385" mass="42047">MLLGFNGQVHKKYEGSTFQLLSSVVDGALEMAGVERKSIDGLIATFLPGTFDGNLSLHFYTSQLSQYLGVRPRFLDYVDFGGASALAMLYRAEKAVASGDAENVLLIVGGKASPVRERKVTADSVDRAYQHVSLTPFDWQFRVYDDMNPVTDYALVAARHSHLFGTTDEQRAMIAVRQRHNARYNDKALYREPISVEDVLSSRVVSTPLHLLEIVYPVDGFHVFVVGKRGGKSNLRPLSIKCFGEAHWPEMPPELPDIVTTPASESSRSCRPYLEKIDAFQLYDSFTITVLLQIEDVGLAEKGKGGKFVEVTDTTFSGEKPVNTGGGSLNLGQPAYMSGGVILEEALIQLNGMGGNRQVKGAEAVLLNGIGGWNRAHSTTLVLGE</sequence>
<dbReference type="InterPro" id="IPR016039">
    <property type="entry name" value="Thiolase-like"/>
</dbReference>
<reference evidence="3 4" key="1">
    <citation type="submission" date="2012-01" db="EMBL/GenBank/DDBJ databases">
        <title>Improved High-Quality Draft sequence of Metallosphaera yellowstonensis MK1.</title>
        <authorList>
            <consortium name="US DOE Joint Genome Institute"/>
            <person name="Lucas S."/>
            <person name="Han J."/>
            <person name="Cheng J.-F."/>
            <person name="Goodwin L."/>
            <person name="Pitluck S."/>
            <person name="Peters L."/>
            <person name="Teshima H."/>
            <person name="Detter J.C."/>
            <person name="Han C."/>
            <person name="Tapia R."/>
            <person name="Land M."/>
            <person name="Hauser L."/>
            <person name="Kyrpides N."/>
            <person name="Kozubal M."/>
            <person name="Macur R.E."/>
            <person name="Jay Z."/>
            <person name="Inskeep W."/>
            <person name="Woyke T."/>
        </authorList>
    </citation>
    <scope>NUCLEOTIDE SEQUENCE [LARGE SCALE GENOMIC DNA]</scope>
    <source>
        <strain evidence="3 4">MK1</strain>
    </source>
</reference>
<dbReference type="GO" id="GO:0016747">
    <property type="term" value="F:acyltransferase activity, transferring groups other than amino-acyl groups"/>
    <property type="evidence" value="ECO:0007669"/>
    <property type="project" value="InterPro"/>
</dbReference>
<dbReference type="Proteomes" id="UP000003980">
    <property type="component" value="Unassembled WGS sequence"/>
</dbReference>
<gene>
    <name evidence="3" type="ORF">MetMK1DRAFT_00002550</name>
</gene>
<feature type="domain" description="Thiolase C-terminal" evidence="2">
    <location>
        <begin position="244"/>
        <end position="383"/>
    </location>
</feature>
<protein>
    <submittedName>
        <fullName evidence="3">Acetyl-CoA acetyltransferase</fullName>
    </submittedName>
</protein>
<dbReference type="InterPro" id="IPR055140">
    <property type="entry name" value="Thiolase_C_2"/>
</dbReference>
<dbReference type="EMBL" id="JH597761">
    <property type="protein sequence ID" value="EHP69753.1"/>
    <property type="molecule type" value="Genomic_DNA"/>
</dbReference>